<reference evidence="1 2" key="1">
    <citation type="submission" date="2019-02" db="EMBL/GenBank/DDBJ databases">
        <title>Kribbella capetownensis sp. nov. and Kribbella speibonae sp. nov., isolated from soil.</title>
        <authorList>
            <person name="Curtis S.M."/>
            <person name="Norton I."/>
            <person name="Everest G.J."/>
            <person name="Meyers P.R."/>
        </authorList>
    </citation>
    <scope>NUCLEOTIDE SEQUENCE [LARGE SCALE GENOMIC DNA]</scope>
    <source>
        <strain evidence="1 2">KCTC 29219</strain>
    </source>
</reference>
<dbReference type="InterPro" id="IPR025358">
    <property type="entry name" value="DUF4262"/>
</dbReference>
<protein>
    <submittedName>
        <fullName evidence="1">DUF4262 domain-containing protein</fullName>
    </submittedName>
</protein>
<name>A0A4R0HC50_9ACTN</name>
<accession>A0A4R0HC50</accession>
<comment type="caution">
    <text evidence="1">The sequence shown here is derived from an EMBL/GenBank/DDBJ whole genome shotgun (WGS) entry which is preliminary data.</text>
</comment>
<dbReference type="OrthoDB" id="511192at2"/>
<proteinExistence type="predicted"/>
<sequence length="155" mass="17186">MVMCDKCGGLDDERYSRQIERNIQTYGWTMQFIEGDGGRNPAFAYTLGLSLYRHPEIIVFDPEPCYAYLGLKPLAWAVLEGAAFDEGDDLSGFFPPPHTAELLRFPDSAHHLFTANTMFRQPGQPPLPALQLVWPTRTALIQPSSTGSAPDGGVR</sequence>
<organism evidence="1 2">
    <name type="scientific">Kribbella soli</name>
    <dbReference type="NCBI Taxonomy" id="1124743"/>
    <lineage>
        <taxon>Bacteria</taxon>
        <taxon>Bacillati</taxon>
        <taxon>Actinomycetota</taxon>
        <taxon>Actinomycetes</taxon>
        <taxon>Propionibacteriales</taxon>
        <taxon>Kribbellaceae</taxon>
        <taxon>Kribbella</taxon>
    </lineage>
</organism>
<dbReference type="Proteomes" id="UP000292346">
    <property type="component" value="Unassembled WGS sequence"/>
</dbReference>
<keyword evidence="2" id="KW-1185">Reference proteome</keyword>
<dbReference type="AlphaFoldDB" id="A0A4R0HC50"/>
<dbReference type="EMBL" id="SJJZ01000003">
    <property type="protein sequence ID" value="TCC05319.1"/>
    <property type="molecule type" value="Genomic_DNA"/>
</dbReference>
<evidence type="ECO:0000313" key="1">
    <source>
        <dbReference type="EMBL" id="TCC05319.1"/>
    </source>
</evidence>
<evidence type="ECO:0000313" key="2">
    <source>
        <dbReference type="Proteomes" id="UP000292346"/>
    </source>
</evidence>
<gene>
    <name evidence="1" type="ORF">E0H45_25135</name>
</gene>
<dbReference type="Pfam" id="PF14081">
    <property type="entry name" value="DUF4262"/>
    <property type="match status" value="1"/>
</dbReference>